<accession>A0A3A1WSI2</accession>
<dbReference type="GO" id="GO:0016887">
    <property type="term" value="F:ATP hydrolysis activity"/>
    <property type="evidence" value="ECO:0007669"/>
    <property type="project" value="InterPro"/>
</dbReference>
<evidence type="ECO:0000256" key="4">
    <source>
        <dbReference type="ARBA" id="ARBA00022475"/>
    </source>
</evidence>
<evidence type="ECO:0000256" key="6">
    <source>
        <dbReference type="ARBA" id="ARBA00022737"/>
    </source>
</evidence>
<keyword evidence="8 12" id="KW-0067">ATP-binding</keyword>
<evidence type="ECO:0000256" key="8">
    <source>
        <dbReference type="ARBA" id="ARBA00022840"/>
    </source>
</evidence>
<organism evidence="12 13">
    <name type="scientific">Aureimonas flava</name>
    <dbReference type="NCBI Taxonomy" id="2320271"/>
    <lineage>
        <taxon>Bacteria</taxon>
        <taxon>Pseudomonadati</taxon>
        <taxon>Pseudomonadota</taxon>
        <taxon>Alphaproteobacteria</taxon>
        <taxon>Hyphomicrobiales</taxon>
        <taxon>Aurantimonadaceae</taxon>
        <taxon>Aureimonas</taxon>
    </lineage>
</organism>
<evidence type="ECO:0000256" key="7">
    <source>
        <dbReference type="ARBA" id="ARBA00022741"/>
    </source>
</evidence>
<feature type="domain" description="ABC transporter" evidence="11">
    <location>
        <begin position="5"/>
        <end position="240"/>
    </location>
</feature>
<dbReference type="FunFam" id="3.40.50.300:FF:000127">
    <property type="entry name" value="Ribose import ATP-binding protein RbsA"/>
    <property type="match status" value="1"/>
</dbReference>
<dbReference type="InterPro" id="IPR050107">
    <property type="entry name" value="ABC_carbohydrate_import_ATPase"/>
</dbReference>
<gene>
    <name evidence="12" type="ORF">D3218_13500</name>
</gene>
<evidence type="ECO:0000256" key="10">
    <source>
        <dbReference type="ARBA" id="ARBA00023136"/>
    </source>
</evidence>
<evidence type="ECO:0000259" key="11">
    <source>
        <dbReference type="PROSITE" id="PS50893"/>
    </source>
</evidence>
<keyword evidence="7" id="KW-0547">Nucleotide-binding</keyword>
<dbReference type="Gene3D" id="3.40.50.300">
    <property type="entry name" value="P-loop containing nucleotide triphosphate hydrolases"/>
    <property type="match status" value="2"/>
</dbReference>
<feature type="domain" description="ABC transporter" evidence="11">
    <location>
        <begin position="257"/>
        <end position="504"/>
    </location>
</feature>
<dbReference type="InterPro" id="IPR003593">
    <property type="entry name" value="AAA+_ATPase"/>
</dbReference>
<sequence length="509" mass="54956">MAPAIELIGISKSFGAVRANRDINLAVERGTIHGIVGENGAGKSTLMSILYGFYQADEGEIRVGGKPVSIPDSNAAIAAGIGMVHQHFMLVEPFTVLENIMLGAERSGLLSPGIRRVRAELLRLEREHGLAIDPDAVVETLPVGLQQRVEILKALYRGAEILILDEPTGVLTPAEADQLFAVLRQLRTEGKTIVLITHKLREILDVTDNVSVMRRGEIVATRPTRDTTAGELAELMVGRRVLLRVDKRPAAPGAPLLEVEGLSVRDARGVAMVDDVSFQVRAGEIVGIAGVAGNGQSELLEALSGIRRAERGTMRLRGETLDPTGALDPAAMRARGLAHVPEDRHHVGLVLPFQGCENAILGYHRDPAFGKGPFLHVKAMRDDARAKIEAYDIRPPSCELKTANFSGGNQQKIVLAREMERDPAVLLIGQPTRGVDVGAIEFIHRRVVEMRDSGKAVLLVSVELDEIRSLADRILVMFAGRIVGECGPEADEGEIGLLMAGETRREAAE</sequence>
<dbReference type="PANTHER" id="PTHR43790:SF4">
    <property type="entry name" value="GUANOSINE IMPORT ATP-BINDING PROTEIN NUPO"/>
    <property type="match status" value="1"/>
</dbReference>
<dbReference type="PROSITE" id="PS50893">
    <property type="entry name" value="ABC_TRANSPORTER_2"/>
    <property type="match status" value="2"/>
</dbReference>
<evidence type="ECO:0000256" key="9">
    <source>
        <dbReference type="ARBA" id="ARBA00022967"/>
    </source>
</evidence>
<protein>
    <submittedName>
        <fullName evidence="12">ABC transporter ATP-binding protein</fullName>
    </submittedName>
</protein>
<dbReference type="SUPFAM" id="SSF52540">
    <property type="entry name" value="P-loop containing nucleoside triphosphate hydrolases"/>
    <property type="match status" value="2"/>
</dbReference>
<name>A0A3A1WSI2_9HYPH</name>
<dbReference type="CDD" id="cd03216">
    <property type="entry name" value="ABC_Carb_Monos_I"/>
    <property type="match status" value="1"/>
</dbReference>
<keyword evidence="6" id="KW-0677">Repeat</keyword>
<comment type="similarity">
    <text evidence="2">Belongs to the ABC transporter superfamily.</text>
</comment>
<keyword evidence="3" id="KW-0813">Transport</keyword>
<evidence type="ECO:0000313" key="13">
    <source>
        <dbReference type="Proteomes" id="UP000265750"/>
    </source>
</evidence>
<dbReference type="SMART" id="SM00382">
    <property type="entry name" value="AAA"/>
    <property type="match status" value="2"/>
</dbReference>
<proteinExistence type="inferred from homology"/>
<keyword evidence="13" id="KW-1185">Reference proteome</keyword>
<dbReference type="EMBL" id="QYRN01000006">
    <property type="protein sequence ID" value="RIY00285.1"/>
    <property type="molecule type" value="Genomic_DNA"/>
</dbReference>
<dbReference type="GO" id="GO:0005524">
    <property type="term" value="F:ATP binding"/>
    <property type="evidence" value="ECO:0007669"/>
    <property type="project" value="UniProtKB-KW"/>
</dbReference>
<dbReference type="Pfam" id="PF00005">
    <property type="entry name" value="ABC_tran"/>
    <property type="match status" value="2"/>
</dbReference>
<dbReference type="PANTHER" id="PTHR43790">
    <property type="entry name" value="CARBOHYDRATE TRANSPORT ATP-BINDING PROTEIN MG119-RELATED"/>
    <property type="match status" value="1"/>
</dbReference>
<dbReference type="OrthoDB" id="9805029at2"/>
<keyword evidence="9" id="KW-1278">Translocase</keyword>
<reference evidence="13" key="1">
    <citation type="submission" date="2018-09" db="EMBL/GenBank/DDBJ databases">
        <authorList>
            <person name="Tuo L."/>
        </authorList>
    </citation>
    <scope>NUCLEOTIDE SEQUENCE [LARGE SCALE GENOMIC DNA]</scope>
    <source>
        <strain evidence="13">M2BS4Y-1</strain>
    </source>
</reference>
<comment type="subcellular location">
    <subcellularLocation>
        <location evidence="1">Cell membrane</location>
        <topology evidence="1">Peripheral membrane protein</topology>
    </subcellularLocation>
</comment>
<comment type="caution">
    <text evidence="12">The sequence shown here is derived from an EMBL/GenBank/DDBJ whole genome shotgun (WGS) entry which is preliminary data.</text>
</comment>
<dbReference type="GO" id="GO:0005886">
    <property type="term" value="C:plasma membrane"/>
    <property type="evidence" value="ECO:0007669"/>
    <property type="project" value="UniProtKB-SubCell"/>
</dbReference>
<dbReference type="InterPro" id="IPR017871">
    <property type="entry name" value="ABC_transporter-like_CS"/>
</dbReference>
<dbReference type="CDD" id="cd03215">
    <property type="entry name" value="ABC_Carb_Monos_II"/>
    <property type="match status" value="1"/>
</dbReference>
<dbReference type="RefSeq" id="WP_119540595.1">
    <property type="nucleotide sequence ID" value="NZ_QYRN01000006.1"/>
</dbReference>
<dbReference type="AlphaFoldDB" id="A0A3A1WSI2"/>
<dbReference type="InterPro" id="IPR003439">
    <property type="entry name" value="ABC_transporter-like_ATP-bd"/>
</dbReference>
<keyword evidence="5" id="KW-0762">Sugar transport</keyword>
<dbReference type="Proteomes" id="UP000265750">
    <property type="component" value="Unassembled WGS sequence"/>
</dbReference>
<evidence type="ECO:0000313" key="12">
    <source>
        <dbReference type="EMBL" id="RIY00285.1"/>
    </source>
</evidence>
<evidence type="ECO:0000256" key="2">
    <source>
        <dbReference type="ARBA" id="ARBA00005417"/>
    </source>
</evidence>
<dbReference type="PROSITE" id="PS00211">
    <property type="entry name" value="ABC_TRANSPORTER_1"/>
    <property type="match status" value="1"/>
</dbReference>
<evidence type="ECO:0000256" key="1">
    <source>
        <dbReference type="ARBA" id="ARBA00004202"/>
    </source>
</evidence>
<evidence type="ECO:0000256" key="3">
    <source>
        <dbReference type="ARBA" id="ARBA00022448"/>
    </source>
</evidence>
<keyword evidence="10" id="KW-0472">Membrane</keyword>
<dbReference type="InterPro" id="IPR027417">
    <property type="entry name" value="P-loop_NTPase"/>
</dbReference>
<keyword evidence="4" id="KW-1003">Cell membrane</keyword>
<evidence type="ECO:0000256" key="5">
    <source>
        <dbReference type="ARBA" id="ARBA00022597"/>
    </source>
</evidence>